<dbReference type="InParanoid" id="A0A2P6P004"/>
<dbReference type="GO" id="GO:0015031">
    <property type="term" value="P:protein transport"/>
    <property type="evidence" value="ECO:0007669"/>
    <property type="project" value="TreeGrafter"/>
</dbReference>
<feature type="region of interest" description="Disordered" evidence="1">
    <location>
        <begin position="348"/>
        <end position="430"/>
    </location>
</feature>
<dbReference type="PANTHER" id="PTHR11188">
    <property type="entry name" value="ARRESTIN DOMAIN CONTAINING PROTEIN"/>
    <property type="match status" value="1"/>
</dbReference>
<reference evidence="4 5" key="1">
    <citation type="journal article" date="2018" name="Genome Biol. Evol.">
        <title>Multiple Roots of Fruiting Body Formation in Amoebozoa.</title>
        <authorList>
            <person name="Hillmann F."/>
            <person name="Forbes G."/>
            <person name="Novohradska S."/>
            <person name="Ferling I."/>
            <person name="Riege K."/>
            <person name="Groth M."/>
            <person name="Westermann M."/>
            <person name="Marz M."/>
            <person name="Spaller T."/>
            <person name="Winckler T."/>
            <person name="Schaap P."/>
            <person name="Glockner G."/>
        </authorList>
    </citation>
    <scope>NUCLEOTIDE SEQUENCE [LARGE SCALE GENOMIC DNA]</scope>
    <source>
        <strain evidence="4 5">Jena</strain>
    </source>
</reference>
<dbReference type="InterPro" id="IPR014752">
    <property type="entry name" value="Arrestin-like_C"/>
</dbReference>
<feature type="compositionally biased region" description="Polar residues" evidence="1">
    <location>
        <begin position="419"/>
        <end position="430"/>
    </location>
</feature>
<gene>
    <name evidence="4" type="ORF">PROFUN_00819</name>
</gene>
<dbReference type="GO" id="GO:0005737">
    <property type="term" value="C:cytoplasm"/>
    <property type="evidence" value="ECO:0007669"/>
    <property type="project" value="TreeGrafter"/>
</dbReference>
<dbReference type="PANTHER" id="PTHR11188:SF17">
    <property type="entry name" value="FI21816P1"/>
    <property type="match status" value="1"/>
</dbReference>
<protein>
    <recommendedName>
        <fullName evidence="6">Arrestin-like N-terminal domain-containing protein</fullName>
    </recommendedName>
</protein>
<evidence type="ECO:0000259" key="2">
    <source>
        <dbReference type="Pfam" id="PF00339"/>
    </source>
</evidence>
<dbReference type="Pfam" id="PF02752">
    <property type="entry name" value="Arrestin_C"/>
    <property type="match status" value="1"/>
</dbReference>
<feature type="domain" description="Arrestin C-terminal-like" evidence="3">
    <location>
        <begin position="210"/>
        <end position="314"/>
    </location>
</feature>
<evidence type="ECO:0008006" key="6">
    <source>
        <dbReference type="Google" id="ProtNLM"/>
    </source>
</evidence>
<sequence length="430" mass="48632">MTKIPALLLSSHVFGSAVNLEDFSTRKLIKRRAVNKFAPFGLCSFICVMSLPKITILFHDATDTFQAGQLISGIVVTRFTKEKKAKSLRLFLNGRAHSKWTYISGLTTNDDTKHSKIYEENQILSDEQTLPPGEHHYPFTLRLRPDLPSSFETTHGYIRYTFIAKLKRQWKSVKVSKDITVVAAVGHSVRSSSLSVVDHQKKPWHQLLHSGGVDVRLDLVRDYVCRGEYLDGSVSVDNKSSSKVKKMELSIIQRITHTVEGGTKEKKKTVHVSNELDQVKVKKRTSNFQRRFMLQTPSHLIPNIAPHHCKILQLELWTSSRFKVCVPFTLGTVSGHGKGIPAAQNFETISTPRPRSHTHAVRMRSVSDPPRPLYTSLLPPENPELNRDFRTESNPTRQEPPTVPPRPKNGFDSLRTHKSGQNGHSNLDTR</sequence>
<feature type="domain" description="Arrestin-like N-terminal" evidence="2">
    <location>
        <begin position="55"/>
        <end position="185"/>
    </location>
</feature>
<dbReference type="EMBL" id="MDYQ01000002">
    <property type="protein sequence ID" value="PRP89555.1"/>
    <property type="molecule type" value="Genomic_DNA"/>
</dbReference>
<dbReference type="InterPro" id="IPR014756">
    <property type="entry name" value="Ig_E-set"/>
</dbReference>
<organism evidence="4 5">
    <name type="scientific">Planoprotostelium fungivorum</name>
    <dbReference type="NCBI Taxonomy" id="1890364"/>
    <lineage>
        <taxon>Eukaryota</taxon>
        <taxon>Amoebozoa</taxon>
        <taxon>Evosea</taxon>
        <taxon>Variosea</taxon>
        <taxon>Cavosteliida</taxon>
        <taxon>Cavosteliaceae</taxon>
        <taxon>Planoprotostelium</taxon>
    </lineage>
</organism>
<evidence type="ECO:0000313" key="5">
    <source>
        <dbReference type="Proteomes" id="UP000241769"/>
    </source>
</evidence>
<accession>A0A2P6P004</accession>
<name>A0A2P6P004_9EUKA</name>
<dbReference type="InterPro" id="IPR050357">
    <property type="entry name" value="Arrestin_domain-protein"/>
</dbReference>
<dbReference type="Proteomes" id="UP000241769">
    <property type="component" value="Unassembled WGS sequence"/>
</dbReference>
<dbReference type="InterPro" id="IPR011021">
    <property type="entry name" value="Arrestin-like_N"/>
</dbReference>
<dbReference type="Pfam" id="PF00339">
    <property type="entry name" value="Arrestin_N"/>
    <property type="match status" value="1"/>
</dbReference>
<dbReference type="Gene3D" id="2.60.40.640">
    <property type="match status" value="2"/>
</dbReference>
<evidence type="ECO:0000313" key="4">
    <source>
        <dbReference type="EMBL" id="PRP89555.1"/>
    </source>
</evidence>
<dbReference type="STRING" id="1890364.A0A2P6P004"/>
<proteinExistence type="predicted"/>
<evidence type="ECO:0000256" key="1">
    <source>
        <dbReference type="SAM" id="MobiDB-lite"/>
    </source>
</evidence>
<keyword evidence="5" id="KW-1185">Reference proteome</keyword>
<evidence type="ECO:0000259" key="3">
    <source>
        <dbReference type="Pfam" id="PF02752"/>
    </source>
</evidence>
<dbReference type="SUPFAM" id="SSF81296">
    <property type="entry name" value="E set domains"/>
    <property type="match status" value="2"/>
</dbReference>
<dbReference type="InterPro" id="IPR011022">
    <property type="entry name" value="Arrestin_C-like"/>
</dbReference>
<dbReference type="OrthoDB" id="6060648at2759"/>
<dbReference type="AlphaFoldDB" id="A0A2P6P004"/>
<comment type="caution">
    <text evidence="4">The sequence shown here is derived from an EMBL/GenBank/DDBJ whole genome shotgun (WGS) entry which is preliminary data.</text>
</comment>